<dbReference type="RefSeq" id="WP_315339987.1">
    <property type="nucleotide sequence ID" value="NZ_JAVDZE010000001.1"/>
</dbReference>
<proteinExistence type="predicted"/>
<comment type="caution">
    <text evidence="1">The sequence shown here is derived from an EMBL/GenBank/DDBJ whole genome shotgun (WGS) entry which is preliminary data.</text>
</comment>
<evidence type="ECO:0000313" key="2">
    <source>
        <dbReference type="Proteomes" id="UP001245683"/>
    </source>
</evidence>
<organism evidence="1 2">
    <name type="scientific">Thermococcus waiotapuensis</name>
    <dbReference type="NCBI Taxonomy" id="90909"/>
    <lineage>
        <taxon>Archaea</taxon>
        <taxon>Methanobacteriati</taxon>
        <taxon>Methanobacteriota</taxon>
        <taxon>Thermococci</taxon>
        <taxon>Thermococcales</taxon>
        <taxon>Thermococcaceae</taxon>
        <taxon>Thermococcus</taxon>
    </lineage>
</organism>
<reference evidence="1 2" key="1">
    <citation type="submission" date="2023-08" db="EMBL/GenBank/DDBJ databases">
        <title>Draft genome sequence of Thermococcus waiotapuensis WT1T, a thermophilic sulphur-dependent archaeon from order Thermococcales.</title>
        <authorList>
            <person name="Manners S.H."/>
            <person name="Carere C.R."/>
            <person name="Dhami M.K."/>
            <person name="Dobson R.C.J."/>
            <person name="Stott M.B."/>
        </authorList>
    </citation>
    <scope>NUCLEOTIDE SEQUENCE [LARGE SCALE GENOMIC DNA]</scope>
    <source>
        <strain evidence="1 2">WT1</strain>
    </source>
</reference>
<protein>
    <submittedName>
        <fullName evidence="1">Uncharacterized protein</fullName>
    </submittedName>
</protein>
<keyword evidence="2" id="KW-1185">Reference proteome</keyword>
<dbReference type="Proteomes" id="UP001245683">
    <property type="component" value="Unassembled WGS sequence"/>
</dbReference>
<accession>A0AAE4NVF2</accession>
<gene>
    <name evidence="1" type="ORF">RBI02_02220</name>
</gene>
<dbReference type="AlphaFoldDB" id="A0AAE4NVF2"/>
<sequence>MSMQVVEIDLSLPYEGRGKILKSILEKAGGKVKDVHFFPPNARGLSKVRLELMVSDAQRLVKELESIKNAKIKFKILSGA</sequence>
<dbReference type="EMBL" id="JAVDZE010000001">
    <property type="protein sequence ID" value="MDV3103365.1"/>
    <property type="molecule type" value="Genomic_DNA"/>
</dbReference>
<name>A0AAE4NVF2_9EURY</name>
<evidence type="ECO:0000313" key="1">
    <source>
        <dbReference type="EMBL" id="MDV3103365.1"/>
    </source>
</evidence>